<dbReference type="PROSITE" id="PS51029">
    <property type="entry name" value="MADF"/>
    <property type="match status" value="1"/>
</dbReference>
<accession>E2BU77</accession>
<evidence type="ECO:0000313" key="2">
    <source>
        <dbReference type="EMBL" id="EFN80752.1"/>
    </source>
</evidence>
<dbReference type="Pfam" id="PF10545">
    <property type="entry name" value="MADF_DNA_bdg"/>
    <property type="match status" value="1"/>
</dbReference>
<proteinExistence type="predicted"/>
<dbReference type="OrthoDB" id="7553243at2759"/>
<dbReference type="AlphaFoldDB" id="E2BU77"/>
<dbReference type="InterPro" id="IPR006578">
    <property type="entry name" value="MADF-dom"/>
</dbReference>
<sequence>MENEMDNIEVWCRDCNNIIDITEEHDCPIYNSNNSDINTKSKNDYIEKLITEVFEREPLWNSSLPYKFRGPSDIKVLWAEIDNCLGTTAGTSQIKWKNIRDRFVKEHALECAYIPSGSAAVKKKSTWSFYESLRFLTPTINYRRYL</sequence>
<dbReference type="Proteomes" id="UP000008237">
    <property type="component" value="Unassembled WGS sequence"/>
</dbReference>
<keyword evidence="3" id="KW-1185">Reference proteome</keyword>
<feature type="domain" description="MADF" evidence="1">
    <location>
        <begin position="48"/>
        <end position="141"/>
    </location>
</feature>
<reference evidence="2 3" key="1">
    <citation type="journal article" date="2010" name="Science">
        <title>Genomic comparison of the ants Camponotus floridanus and Harpegnathos saltator.</title>
        <authorList>
            <person name="Bonasio R."/>
            <person name="Zhang G."/>
            <person name="Ye C."/>
            <person name="Mutti N.S."/>
            <person name="Fang X."/>
            <person name="Qin N."/>
            <person name="Donahue G."/>
            <person name="Yang P."/>
            <person name="Li Q."/>
            <person name="Li C."/>
            <person name="Zhang P."/>
            <person name="Huang Z."/>
            <person name="Berger S.L."/>
            <person name="Reinberg D."/>
            <person name="Wang J."/>
            <person name="Liebig J."/>
        </authorList>
    </citation>
    <scope>NUCLEOTIDE SEQUENCE [LARGE SCALE GENOMIC DNA]</scope>
    <source>
        <strain evidence="2 3">R22 G/1</strain>
    </source>
</reference>
<organism evidence="3">
    <name type="scientific">Harpegnathos saltator</name>
    <name type="common">Jerdon's jumping ant</name>
    <dbReference type="NCBI Taxonomy" id="610380"/>
    <lineage>
        <taxon>Eukaryota</taxon>
        <taxon>Metazoa</taxon>
        <taxon>Ecdysozoa</taxon>
        <taxon>Arthropoda</taxon>
        <taxon>Hexapoda</taxon>
        <taxon>Insecta</taxon>
        <taxon>Pterygota</taxon>
        <taxon>Neoptera</taxon>
        <taxon>Endopterygota</taxon>
        <taxon>Hymenoptera</taxon>
        <taxon>Apocrita</taxon>
        <taxon>Aculeata</taxon>
        <taxon>Formicoidea</taxon>
        <taxon>Formicidae</taxon>
        <taxon>Ponerinae</taxon>
        <taxon>Ponerini</taxon>
        <taxon>Harpegnathos</taxon>
    </lineage>
</organism>
<dbReference type="GO" id="GO:0005634">
    <property type="term" value="C:nucleus"/>
    <property type="evidence" value="ECO:0007669"/>
    <property type="project" value="TreeGrafter"/>
</dbReference>
<dbReference type="InParanoid" id="E2BU77"/>
<protein>
    <recommendedName>
        <fullName evidence="1">MADF domain-containing protein</fullName>
    </recommendedName>
</protein>
<evidence type="ECO:0000259" key="1">
    <source>
        <dbReference type="PROSITE" id="PS51029"/>
    </source>
</evidence>
<gene>
    <name evidence="2" type="ORF">EAI_12992</name>
</gene>
<dbReference type="PANTHER" id="PTHR12243">
    <property type="entry name" value="MADF DOMAIN TRANSCRIPTION FACTOR"/>
    <property type="match status" value="1"/>
</dbReference>
<dbReference type="InterPro" id="IPR039353">
    <property type="entry name" value="TF_Adf1"/>
</dbReference>
<dbReference type="SMART" id="SM00595">
    <property type="entry name" value="MADF"/>
    <property type="match status" value="1"/>
</dbReference>
<evidence type="ECO:0000313" key="3">
    <source>
        <dbReference type="Proteomes" id="UP000008237"/>
    </source>
</evidence>
<name>E2BU77_HARSA</name>
<dbReference type="GO" id="GO:0005667">
    <property type="term" value="C:transcription regulator complex"/>
    <property type="evidence" value="ECO:0007669"/>
    <property type="project" value="TreeGrafter"/>
</dbReference>
<dbReference type="EMBL" id="GL450590">
    <property type="protein sequence ID" value="EFN80752.1"/>
    <property type="molecule type" value="Genomic_DNA"/>
</dbReference>
<dbReference type="PANTHER" id="PTHR12243:SF67">
    <property type="entry name" value="COREPRESSOR OF PANGOLIN, ISOFORM A-RELATED"/>
    <property type="match status" value="1"/>
</dbReference>
<dbReference type="GO" id="GO:0006357">
    <property type="term" value="P:regulation of transcription by RNA polymerase II"/>
    <property type="evidence" value="ECO:0007669"/>
    <property type="project" value="TreeGrafter"/>
</dbReference>